<keyword evidence="3" id="KW-1185">Reference proteome</keyword>
<name>A0A388TJX3_9BACT</name>
<feature type="coiled-coil region" evidence="1">
    <location>
        <begin position="52"/>
        <end position="79"/>
    </location>
</feature>
<evidence type="ECO:0000313" key="2">
    <source>
        <dbReference type="EMBL" id="GBR77608.1"/>
    </source>
</evidence>
<gene>
    <name evidence="2" type="ORF">RDn1_267</name>
</gene>
<dbReference type="Proteomes" id="UP000282196">
    <property type="component" value="Unassembled WGS sequence"/>
</dbReference>
<comment type="caution">
    <text evidence="2">The sequence shown here is derived from an EMBL/GenBank/DDBJ whole genome shotgun (WGS) entry which is preliminary data.</text>
</comment>
<organism evidence="2 3">
    <name type="scientific">Candidatus Termititenax dinenymphae</name>
    <dbReference type="NCBI Taxonomy" id="2218523"/>
    <lineage>
        <taxon>Bacteria</taxon>
        <taxon>Bacillati</taxon>
        <taxon>Candidatus Margulisiibacteriota</taxon>
        <taxon>Candidatus Termititenacia</taxon>
        <taxon>Candidatus Termititenacales</taxon>
        <taxon>Candidatus Termititenacaceae</taxon>
        <taxon>Candidatus Termititenax</taxon>
    </lineage>
</organism>
<proteinExistence type="predicted"/>
<dbReference type="EMBL" id="BGZP01000007">
    <property type="protein sequence ID" value="GBR77608.1"/>
    <property type="molecule type" value="Genomic_DNA"/>
</dbReference>
<accession>A0A388TJX3</accession>
<keyword evidence="1" id="KW-0175">Coiled coil</keyword>
<protein>
    <submittedName>
        <fullName evidence="2">Uncharacterized protein</fullName>
    </submittedName>
</protein>
<evidence type="ECO:0000313" key="3">
    <source>
        <dbReference type="Proteomes" id="UP000282196"/>
    </source>
</evidence>
<dbReference type="AlphaFoldDB" id="A0A388TJX3"/>
<evidence type="ECO:0000256" key="1">
    <source>
        <dbReference type="SAM" id="Coils"/>
    </source>
</evidence>
<sequence length="96" mass="11185">MVDTQIKGEEEEIKAVPPEDQHPAEVMAAPDELEEVDLHELQIKLEKVRSYVKRTEMRINANEMHLQRLREKQQAVEDKRLGISLVPKKTKTENKV</sequence>
<reference evidence="2 3" key="1">
    <citation type="journal article" date="2019" name="ISME J.">
        <title>Genome analyses of uncultured TG2/ZB3 bacteria in 'Margulisbacteria' specifically attached to ectosymbiotic spirochetes of protists in the termite gut.</title>
        <authorList>
            <person name="Utami Y.D."/>
            <person name="Kuwahara H."/>
            <person name="Igai K."/>
            <person name="Murakami T."/>
            <person name="Sugaya K."/>
            <person name="Morikawa T."/>
            <person name="Nagura Y."/>
            <person name="Yuki M."/>
            <person name="Deevong P."/>
            <person name="Inoue T."/>
            <person name="Kihara K."/>
            <person name="Lo N."/>
            <person name="Yamada A."/>
            <person name="Ohkuma M."/>
            <person name="Hongoh Y."/>
        </authorList>
    </citation>
    <scope>NUCLEOTIDE SEQUENCE [LARGE SCALE GENOMIC DNA]</scope>
    <source>
        <strain evidence="2">RsDinE6-01</strain>
    </source>
</reference>